<name>A0ACC3CXX1_9PEZI</name>
<gene>
    <name evidence="1" type="ORF">LTS18_011987</name>
</gene>
<dbReference type="EMBL" id="JAWDJW010009863">
    <property type="protein sequence ID" value="KAK3054502.1"/>
    <property type="molecule type" value="Genomic_DNA"/>
</dbReference>
<comment type="caution">
    <text evidence="1">The sequence shown here is derived from an EMBL/GenBank/DDBJ whole genome shotgun (WGS) entry which is preliminary data.</text>
</comment>
<proteinExistence type="predicted"/>
<sequence length="106" mass="11496">QAALSNGVKNKYGTASTPRYAACLLIDNEVYANLAEGAEPVPESQDDEEYVDIASREKGIFVKILDLDCDSNAKNPGRGSVGVLEGFGVLRMRKIFRGLDEIYNGP</sequence>
<organism evidence="1 2">
    <name type="scientific">Coniosporium uncinatum</name>
    <dbReference type="NCBI Taxonomy" id="93489"/>
    <lineage>
        <taxon>Eukaryota</taxon>
        <taxon>Fungi</taxon>
        <taxon>Dikarya</taxon>
        <taxon>Ascomycota</taxon>
        <taxon>Pezizomycotina</taxon>
        <taxon>Dothideomycetes</taxon>
        <taxon>Dothideomycetes incertae sedis</taxon>
        <taxon>Coniosporium</taxon>
    </lineage>
</organism>
<dbReference type="Proteomes" id="UP001186974">
    <property type="component" value="Unassembled WGS sequence"/>
</dbReference>
<reference evidence="1" key="1">
    <citation type="submission" date="2024-09" db="EMBL/GenBank/DDBJ databases">
        <title>Black Yeasts Isolated from many extreme environments.</title>
        <authorList>
            <person name="Coleine C."/>
            <person name="Stajich J.E."/>
            <person name="Selbmann L."/>
        </authorList>
    </citation>
    <scope>NUCLEOTIDE SEQUENCE</scope>
    <source>
        <strain evidence="1">CCFEE 5737</strain>
    </source>
</reference>
<feature type="non-terminal residue" evidence="1">
    <location>
        <position position="1"/>
    </location>
</feature>
<protein>
    <submittedName>
        <fullName evidence="1">Uncharacterized protein</fullName>
    </submittedName>
</protein>
<evidence type="ECO:0000313" key="1">
    <source>
        <dbReference type="EMBL" id="KAK3054502.1"/>
    </source>
</evidence>
<accession>A0ACC3CXX1</accession>
<evidence type="ECO:0000313" key="2">
    <source>
        <dbReference type="Proteomes" id="UP001186974"/>
    </source>
</evidence>
<keyword evidence="2" id="KW-1185">Reference proteome</keyword>